<feature type="region of interest" description="Disordered" evidence="1">
    <location>
        <begin position="64"/>
        <end position="95"/>
    </location>
</feature>
<organism evidence="2 3">
    <name type="scientific">Trichoglossum hirsutum</name>
    <dbReference type="NCBI Taxonomy" id="265104"/>
    <lineage>
        <taxon>Eukaryota</taxon>
        <taxon>Fungi</taxon>
        <taxon>Dikarya</taxon>
        <taxon>Ascomycota</taxon>
        <taxon>Pezizomycotina</taxon>
        <taxon>Geoglossomycetes</taxon>
        <taxon>Geoglossales</taxon>
        <taxon>Geoglossaceae</taxon>
        <taxon>Trichoglossum</taxon>
    </lineage>
</organism>
<proteinExistence type="predicted"/>
<dbReference type="Proteomes" id="UP000750711">
    <property type="component" value="Unassembled WGS sequence"/>
</dbReference>
<reference evidence="2" key="1">
    <citation type="submission" date="2021-03" db="EMBL/GenBank/DDBJ databases">
        <title>Comparative genomics and phylogenomic investigation of the class Geoglossomycetes provide insights into ecological specialization and systematics.</title>
        <authorList>
            <person name="Melie T."/>
            <person name="Pirro S."/>
            <person name="Miller A.N."/>
            <person name="Quandt A."/>
        </authorList>
    </citation>
    <scope>NUCLEOTIDE SEQUENCE</scope>
    <source>
        <strain evidence="2">CAQ_001_2017</strain>
    </source>
</reference>
<gene>
    <name evidence="2" type="ORF">GP486_004838</name>
</gene>
<name>A0A9P8LAE7_9PEZI</name>
<accession>A0A9P8LAE7</accession>
<feature type="compositionally biased region" description="Basic and acidic residues" evidence="1">
    <location>
        <begin position="71"/>
        <end position="89"/>
    </location>
</feature>
<keyword evidence="3" id="KW-1185">Reference proteome</keyword>
<comment type="caution">
    <text evidence="2">The sequence shown here is derived from an EMBL/GenBank/DDBJ whole genome shotgun (WGS) entry which is preliminary data.</text>
</comment>
<evidence type="ECO:0000313" key="3">
    <source>
        <dbReference type="Proteomes" id="UP000750711"/>
    </source>
</evidence>
<protein>
    <submittedName>
        <fullName evidence="2">Uncharacterized protein</fullName>
    </submittedName>
</protein>
<feature type="compositionally biased region" description="Low complexity" evidence="1">
    <location>
        <begin position="131"/>
        <end position="142"/>
    </location>
</feature>
<dbReference type="EMBL" id="JAGHQM010000826">
    <property type="protein sequence ID" value="KAH0558503.1"/>
    <property type="molecule type" value="Genomic_DNA"/>
</dbReference>
<feature type="region of interest" description="Disordered" evidence="1">
    <location>
        <begin position="110"/>
        <end position="161"/>
    </location>
</feature>
<evidence type="ECO:0000313" key="2">
    <source>
        <dbReference type="EMBL" id="KAH0558503.1"/>
    </source>
</evidence>
<evidence type="ECO:0000256" key="1">
    <source>
        <dbReference type="SAM" id="MobiDB-lite"/>
    </source>
</evidence>
<sequence>MAPSNPYSYFSSPTVVLPPQQPPYAFANGVAAPKSSFNFSSPFAQSASSRATKFALQLTTPLLNKSSRKRTRDEITSPVEHDYDFESPKHPISSSPIVIPAHAERVVAQKSSFTTDTSHEPTASWNHDAVSPKPSTPSSLTGPTPPKLASRKSQRLDSSSAHLEAGFDSVTEGSPPKSTPAEPAIDNFTLLLGVGWTRLSEDEHIQAAARGWTRYIANHFPVSGPAIHLQSKGLNSFLVGTNEGFFLFHEDLNQAQLVGTTWESTLKNLRVTPVAFENAEVLRPAASPISGGAVFDGADPQAAMKDEAMATTTDEPAGQEFSMDLD</sequence>
<feature type="compositionally biased region" description="Polar residues" evidence="1">
    <location>
        <begin position="110"/>
        <end position="125"/>
    </location>
</feature>
<dbReference type="AlphaFoldDB" id="A0A9P8LAE7"/>
<feature type="region of interest" description="Disordered" evidence="1">
    <location>
        <begin position="306"/>
        <end position="326"/>
    </location>
</feature>